<name>A0AAD5Q588_PYTIN</name>
<feature type="chain" id="PRO_5042254888" evidence="1">
    <location>
        <begin position="36"/>
        <end position="191"/>
    </location>
</feature>
<dbReference type="PROSITE" id="PS51257">
    <property type="entry name" value="PROKAR_LIPOPROTEIN"/>
    <property type="match status" value="1"/>
</dbReference>
<keyword evidence="1" id="KW-0732">Signal</keyword>
<comment type="caution">
    <text evidence="2">The sequence shown here is derived from an EMBL/GenBank/DDBJ whole genome shotgun (WGS) entry which is preliminary data.</text>
</comment>
<proteinExistence type="predicted"/>
<organism evidence="2 3">
    <name type="scientific">Pythium insidiosum</name>
    <name type="common">Pythiosis disease agent</name>
    <dbReference type="NCBI Taxonomy" id="114742"/>
    <lineage>
        <taxon>Eukaryota</taxon>
        <taxon>Sar</taxon>
        <taxon>Stramenopiles</taxon>
        <taxon>Oomycota</taxon>
        <taxon>Peronosporomycetes</taxon>
        <taxon>Pythiales</taxon>
        <taxon>Pythiaceae</taxon>
        <taxon>Pythium</taxon>
    </lineage>
</organism>
<reference evidence="2" key="1">
    <citation type="submission" date="2021-12" db="EMBL/GenBank/DDBJ databases">
        <title>Prjna785345.</title>
        <authorList>
            <person name="Rujirawat T."/>
            <person name="Krajaejun T."/>
        </authorList>
    </citation>
    <scope>NUCLEOTIDE SEQUENCE</scope>
    <source>
        <strain evidence="2">Pi057C3</strain>
    </source>
</reference>
<dbReference type="AlphaFoldDB" id="A0AAD5Q588"/>
<dbReference type="EMBL" id="JAKCXM010000210">
    <property type="protein sequence ID" value="KAJ0398599.1"/>
    <property type="molecule type" value="Genomic_DNA"/>
</dbReference>
<keyword evidence="3" id="KW-1185">Reference proteome</keyword>
<protein>
    <submittedName>
        <fullName evidence="2">Uncharacterized protein</fullName>
    </submittedName>
</protein>
<feature type="signal peptide" evidence="1">
    <location>
        <begin position="1"/>
        <end position="35"/>
    </location>
</feature>
<dbReference type="Proteomes" id="UP001209570">
    <property type="component" value="Unassembled WGS sequence"/>
</dbReference>
<evidence type="ECO:0000313" key="2">
    <source>
        <dbReference type="EMBL" id="KAJ0398599.1"/>
    </source>
</evidence>
<gene>
    <name evidence="2" type="ORF">P43SY_005224</name>
</gene>
<sequence length="191" mass="20780">MAKVSGTRIAATALALALILMCCALLGCSIVAASAVQAPHLMWSASPLSIASLTGPNDVWQDVRDTSVTFKLPNEAIVFISYDASVSRVNANNFDDASSPLPSRQVSEVSFRWLISSSLLDGYAGGRNLMVSAQHRFMWFTQPLISAALESLDVWERVPGMELTLRLSEAATIRFFYQLPVRPPLVRFGST</sequence>
<evidence type="ECO:0000256" key="1">
    <source>
        <dbReference type="SAM" id="SignalP"/>
    </source>
</evidence>
<accession>A0AAD5Q588</accession>
<evidence type="ECO:0000313" key="3">
    <source>
        <dbReference type="Proteomes" id="UP001209570"/>
    </source>
</evidence>